<accession>A0A4D7QHN9</accession>
<reference evidence="2 3" key="1">
    <citation type="submission" date="2019-04" db="EMBL/GenBank/DDBJ databases">
        <title>Phreatobacter aquaticus sp. nov.</title>
        <authorList>
            <person name="Choi A."/>
            <person name="Baek K."/>
        </authorList>
    </citation>
    <scope>NUCLEOTIDE SEQUENCE [LARGE SCALE GENOMIC DNA]</scope>
    <source>
        <strain evidence="2 3">NMCR1094</strain>
    </source>
</reference>
<proteinExistence type="predicted"/>
<dbReference type="AlphaFoldDB" id="A0A4D7QHN9"/>
<dbReference type="Proteomes" id="UP000298588">
    <property type="component" value="Chromosome"/>
</dbReference>
<evidence type="ECO:0000313" key="2">
    <source>
        <dbReference type="EMBL" id="QCK84984.1"/>
    </source>
</evidence>
<gene>
    <name evidence="2" type="ORF">E8L99_03930</name>
</gene>
<keyword evidence="1" id="KW-1133">Transmembrane helix</keyword>
<evidence type="ECO:0000256" key="1">
    <source>
        <dbReference type="SAM" id="Phobius"/>
    </source>
</evidence>
<organism evidence="2 3">
    <name type="scientific">Phreatobacter aquaticus</name>
    <dbReference type="NCBI Taxonomy" id="2570229"/>
    <lineage>
        <taxon>Bacteria</taxon>
        <taxon>Pseudomonadati</taxon>
        <taxon>Pseudomonadota</taxon>
        <taxon>Alphaproteobacteria</taxon>
        <taxon>Hyphomicrobiales</taxon>
        <taxon>Phreatobacteraceae</taxon>
        <taxon>Phreatobacter</taxon>
    </lineage>
</organism>
<sequence length="84" mass="9260">MTNRPPEHPDDRARREEAERILARTHRDSAPIAGSAVSRSVDFLTAKGEGDDPAEIWGKRVGRGLAVIIGIGCLIFLYLTYVAR</sequence>
<feature type="transmembrane region" description="Helical" evidence="1">
    <location>
        <begin position="65"/>
        <end position="83"/>
    </location>
</feature>
<keyword evidence="1" id="KW-0472">Membrane</keyword>
<name>A0A4D7QHN9_9HYPH</name>
<keyword evidence="1" id="KW-0812">Transmembrane</keyword>
<keyword evidence="3" id="KW-1185">Reference proteome</keyword>
<dbReference type="EMBL" id="CP039865">
    <property type="protein sequence ID" value="QCK84984.1"/>
    <property type="molecule type" value="Genomic_DNA"/>
</dbReference>
<dbReference type="RefSeq" id="WP_137098318.1">
    <property type="nucleotide sequence ID" value="NZ_CP039865.1"/>
</dbReference>
<dbReference type="OrthoDB" id="8449218at2"/>
<dbReference type="KEGG" id="paqt:E8L99_03930"/>
<protein>
    <submittedName>
        <fullName evidence="2">Uncharacterized protein</fullName>
    </submittedName>
</protein>
<evidence type="ECO:0000313" key="3">
    <source>
        <dbReference type="Proteomes" id="UP000298588"/>
    </source>
</evidence>